<dbReference type="EMBL" id="CP157762">
    <property type="protein sequence ID" value="XBP96143.1"/>
    <property type="molecule type" value="Genomic_DNA"/>
</dbReference>
<proteinExistence type="predicted"/>
<name>A0AAU7MF45_9ACTN</name>
<gene>
    <name evidence="2" type="ORF">ABUL08_12360</name>
    <name evidence="1" type="ORF">VK199_12310</name>
</gene>
<accession>A0AAU7MF45</accession>
<evidence type="ECO:0000313" key="1">
    <source>
        <dbReference type="EMBL" id="XBP96143.1"/>
    </source>
</evidence>
<organism evidence="1">
    <name type="scientific">Micromonospora sp. CCTCC AA 2012012</name>
    <dbReference type="NCBI Taxonomy" id="3111921"/>
    <lineage>
        <taxon>Bacteria</taxon>
        <taxon>Bacillati</taxon>
        <taxon>Actinomycetota</taxon>
        <taxon>Actinomycetes</taxon>
        <taxon>Micromonosporales</taxon>
        <taxon>Micromonosporaceae</taxon>
        <taxon>Micromonospora</taxon>
    </lineage>
</organism>
<dbReference type="EMBL" id="CP159342">
    <property type="protein sequence ID" value="XCH76847.1"/>
    <property type="molecule type" value="Genomic_DNA"/>
</dbReference>
<evidence type="ECO:0000313" key="2">
    <source>
        <dbReference type="EMBL" id="XCH76847.1"/>
    </source>
</evidence>
<reference evidence="2" key="2">
    <citation type="submission" date="2024-06" db="EMBL/GenBank/DDBJ databases">
        <title>Micromonospora mangrovi CCTCC AA 2012012 genome sequences.</title>
        <authorList>
            <person name="Gao J."/>
        </authorList>
    </citation>
    <scope>NUCLEOTIDE SEQUENCE</scope>
    <source>
        <strain evidence="2">CCTCC AA 2012012</strain>
    </source>
</reference>
<dbReference type="RefSeq" id="WP_350937609.1">
    <property type="nucleotide sequence ID" value="NZ_CP157762.1"/>
</dbReference>
<dbReference type="AlphaFoldDB" id="A0AAU7MF45"/>
<sequence length="179" mass="19778">MGLFRRRPPTPVARLMAAARLPTAGGEIPVRDVVMQVVRRRSGRAAATLAVVEELLVQEGEAAQVAVEFLEDLQNAASHGTEGLVTTRELLPMRGPRTVDAWETVERFWAAVVAWCDETGVELRSSESLRVVEHEGLRAALWPSCRSLPDGRRVGLSEVLRYENAVGEPMAGFRRHRAE</sequence>
<reference evidence="1" key="1">
    <citation type="submission" date="2024-01" db="EMBL/GenBank/DDBJ databases">
        <title>The genome sequence of Micromonospora mangrovi CCTCC AA 2012012.</title>
        <authorList>
            <person name="Gao J."/>
        </authorList>
    </citation>
    <scope>NUCLEOTIDE SEQUENCE</scope>
    <source>
        <strain evidence="1">CCTCC AA 2012012</strain>
    </source>
</reference>
<protein>
    <submittedName>
        <fullName evidence="1">Uncharacterized protein</fullName>
    </submittedName>
</protein>